<evidence type="ECO:0000313" key="4">
    <source>
        <dbReference type="EMBL" id="GGL80126.1"/>
    </source>
</evidence>
<dbReference type="RefSeq" id="WP_188897702.1">
    <property type="nucleotide sequence ID" value="NZ_BMMZ01000015.1"/>
</dbReference>
<dbReference type="Proteomes" id="UP000613840">
    <property type="component" value="Unassembled WGS sequence"/>
</dbReference>
<feature type="region of interest" description="Disordered" evidence="2">
    <location>
        <begin position="1"/>
        <end position="25"/>
    </location>
</feature>
<dbReference type="GO" id="GO:0003723">
    <property type="term" value="F:RNA binding"/>
    <property type="evidence" value="ECO:0007669"/>
    <property type="project" value="InterPro"/>
</dbReference>
<protein>
    <recommendedName>
        <fullName evidence="3">ANTAR domain-containing protein</fullName>
    </recommendedName>
</protein>
<reference evidence="4" key="1">
    <citation type="journal article" date="2014" name="Int. J. Syst. Evol. Microbiol.">
        <title>Complete genome sequence of Corynebacterium casei LMG S-19264T (=DSM 44701T), isolated from a smear-ripened cheese.</title>
        <authorList>
            <consortium name="US DOE Joint Genome Institute (JGI-PGF)"/>
            <person name="Walter F."/>
            <person name="Albersmeier A."/>
            <person name="Kalinowski J."/>
            <person name="Ruckert C."/>
        </authorList>
    </citation>
    <scope>NUCLEOTIDE SEQUENCE</scope>
    <source>
        <strain evidence="4">CGMCC 4.7306</strain>
    </source>
</reference>
<dbReference type="Pfam" id="PF03861">
    <property type="entry name" value="ANTAR"/>
    <property type="match status" value="1"/>
</dbReference>
<gene>
    <name evidence="4" type="ORF">GCM10011575_42970</name>
</gene>
<dbReference type="EMBL" id="BMMZ01000015">
    <property type="protein sequence ID" value="GGL80126.1"/>
    <property type="molecule type" value="Genomic_DNA"/>
</dbReference>
<comment type="caution">
    <text evidence="4">The sequence shown here is derived from an EMBL/GenBank/DDBJ whole genome shotgun (WGS) entry which is preliminary data.</text>
</comment>
<dbReference type="PROSITE" id="PS50921">
    <property type="entry name" value="ANTAR"/>
    <property type="match status" value="1"/>
</dbReference>
<dbReference type="InterPro" id="IPR011006">
    <property type="entry name" value="CheY-like_superfamily"/>
</dbReference>
<dbReference type="SUPFAM" id="SSF52172">
    <property type="entry name" value="CheY-like"/>
    <property type="match status" value="1"/>
</dbReference>
<evidence type="ECO:0000256" key="1">
    <source>
        <dbReference type="SAM" id="Coils"/>
    </source>
</evidence>
<dbReference type="Gene3D" id="1.10.10.10">
    <property type="entry name" value="Winged helix-like DNA-binding domain superfamily/Winged helix DNA-binding domain"/>
    <property type="match status" value="1"/>
</dbReference>
<feature type="coiled-coil region" evidence="1">
    <location>
        <begin position="34"/>
        <end position="61"/>
    </location>
</feature>
<evidence type="ECO:0000256" key="2">
    <source>
        <dbReference type="SAM" id="MobiDB-lite"/>
    </source>
</evidence>
<feature type="domain" description="ANTAR" evidence="3">
    <location>
        <begin position="41"/>
        <end position="102"/>
    </location>
</feature>
<dbReference type="InterPro" id="IPR036388">
    <property type="entry name" value="WH-like_DNA-bd_sf"/>
</dbReference>
<dbReference type="AlphaFoldDB" id="A0A917SI23"/>
<dbReference type="SMART" id="SM01012">
    <property type="entry name" value="ANTAR"/>
    <property type="match status" value="1"/>
</dbReference>
<sequence>MSGHDAPALSGHPIETLPIGGHESAEPECGIPDVAELMTRLRAAEAEVAQLREALASQRVIGVAIGILAHRFRCPPEQSWQLLVRLSQTSNVKVRELSRILVDAHAGHDVAADADVLAMLASQLPVGGQDLGLTAPTKGSEKDQ</sequence>
<organism evidence="4 5">
    <name type="scientific">Microlunatus endophyticus</name>
    <dbReference type="NCBI Taxonomy" id="1716077"/>
    <lineage>
        <taxon>Bacteria</taxon>
        <taxon>Bacillati</taxon>
        <taxon>Actinomycetota</taxon>
        <taxon>Actinomycetes</taxon>
        <taxon>Propionibacteriales</taxon>
        <taxon>Propionibacteriaceae</taxon>
        <taxon>Microlunatus</taxon>
    </lineage>
</organism>
<keyword evidence="5" id="KW-1185">Reference proteome</keyword>
<evidence type="ECO:0000259" key="3">
    <source>
        <dbReference type="PROSITE" id="PS50921"/>
    </source>
</evidence>
<accession>A0A917SI23</accession>
<name>A0A917SI23_9ACTN</name>
<keyword evidence="1" id="KW-0175">Coiled coil</keyword>
<proteinExistence type="predicted"/>
<evidence type="ECO:0000313" key="5">
    <source>
        <dbReference type="Proteomes" id="UP000613840"/>
    </source>
</evidence>
<dbReference type="InterPro" id="IPR005561">
    <property type="entry name" value="ANTAR"/>
</dbReference>
<reference evidence="4" key="2">
    <citation type="submission" date="2020-09" db="EMBL/GenBank/DDBJ databases">
        <authorList>
            <person name="Sun Q."/>
            <person name="Zhou Y."/>
        </authorList>
    </citation>
    <scope>NUCLEOTIDE SEQUENCE</scope>
    <source>
        <strain evidence="4">CGMCC 4.7306</strain>
    </source>
</reference>